<evidence type="ECO:0000313" key="3">
    <source>
        <dbReference type="Proteomes" id="UP000000663"/>
    </source>
</evidence>
<dbReference type="eggNOG" id="arCOG01791">
    <property type="taxonomic scope" value="Archaea"/>
</dbReference>
<dbReference type="CDD" id="cd02440">
    <property type="entry name" value="AdoMet_MTases"/>
    <property type="match status" value="1"/>
</dbReference>
<dbReference type="OrthoDB" id="1018at2157"/>
<dbReference type="AlphaFoldDB" id="Q0W031"/>
<dbReference type="STRING" id="351160.LRC45"/>
<evidence type="ECO:0000259" key="1">
    <source>
        <dbReference type="Pfam" id="PF13649"/>
    </source>
</evidence>
<gene>
    <name evidence="2" type="ORF">LRC45</name>
</gene>
<dbReference type="SUPFAM" id="SSF53335">
    <property type="entry name" value="S-adenosyl-L-methionine-dependent methyltransferases"/>
    <property type="match status" value="1"/>
</dbReference>
<dbReference type="InterPro" id="IPR041698">
    <property type="entry name" value="Methyltransf_25"/>
</dbReference>
<dbReference type="InterPro" id="IPR029063">
    <property type="entry name" value="SAM-dependent_MTases_sf"/>
</dbReference>
<feature type="domain" description="Methyltransferase" evidence="1">
    <location>
        <begin position="52"/>
        <end position="134"/>
    </location>
</feature>
<sequence>MKQSDRDILSNYYGSKLEQYGYDTRSLGWIPGGRKARFTALSEIGGLDGCSILDVGCGFGDLYGFLVGRGLKVDYTGIDINPKFIEIARREYPGARFIAGDFDDCCPGEEYDWAFAAGIFTIRISDNEAFAKSMLQKMLAASRKGIAVDFLLPTYSGQDTYWRPAPEDMLRFCRTLSRRVALRCDYMADEYCVYVYKNDRSDERNVFEGL</sequence>
<dbReference type="RefSeq" id="WP_012034332.1">
    <property type="nucleotide sequence ID" value="NC_009464.1"/>
</dbReference>
<name>Q0W031_METAR</name>
<evidence type="ECO:0000313" key="2">
    <source>
        <dbReference type="EMBL" id="CAJ38262.1"/>
    </source>
</evidence>
<accession>Q0W031</accession>
<proteinExistence type="predicted"/>
<dbReference type="KEGG" id="rci:LRC45"/>
<dbReference type="EMBL" id="AM114193">
    <property type="protein sequence ID" value="CAJ38262.1"/>
    <property type="molecule type" value="Genomic_DNA"/>
</dbReference>
<dbReference type="Gene3D" id="3.40.50.150">
    <property type="entry name" value="Vaccinia Virus protein VP39"/>
    <property type="match status" value="1"/>
</dbReference>
<reference evidence="2 3" key="1">
    <citation type="journal article" date="2006" name="Science">
        <title>Genome of rice cluster I archaea -- the key methane producers in the rice rhizosphere.</title>
        <authorList>
            <person name="Erkel C."/>
            <person name="Kube M."/>
            <person name="Reinhardt R."/>
            <person name="Liesack W."/>
        </authorList>
    </citation>
    <scope>NUCLEOTIDE SEQUENCE [LARGE SCALE GENOMIC DNA]</scope>
    <source>
        <strain evidence="3">DSM 22066 / NBRC 105507 / MRE50</strain>
    </source>
</reference>
<protein>
    <recommendedName>
        <fullName evidence="1">Methyltransferase domain-containing protein</fullName>
    </recommendedName>
</protein>
<dbReference type="Proteomes" id="UP000000663">
    <property type="component" value="Chromosome"/>
</dbReference>
<dbReference type="PATRIC" id="fig|351160.9.peg.7"/>
<organism evidence="2 3">
    <name type="scientific">Methanocella arvoryzae (strain DSM 22066 / NBRC 105507 / MRE50)</name>
    <dbReference type="NCBI Taxonomy" id="351160"/>
    <lineage>
        <taxon>Archaea</taxon>
        <taxon>Methanobacteriati</taxon>
        <taxon>Methanobacteriota</taxon>
        <taxon>Stenosarchaea group</taxon>
        <taxon>Methanomicrobia</taxon>
        <taxon>Methanocellales</taxon>
        <taxon>Methanocellaceae</taxon>
        <taxon>Methanocella</taxon>
    </lineage>
</organism>
<keyword evidence="3" id="KW-1185">Reference proteome</keyword>
<dbReference type="Pfam" id="PF13649">
    <property type="entry name" value="Methyltransf_25"/>
    <property type="match status" value="1"/>
</dbReference>
<dbReference type="GeneID" id="5143412"/>